<feature type="chain" id="PRO_5017923229" evidence="1">
    <location>
        <begin position="28"/>
        <end position="201"/>
    </location>
</feature>
<gene>
    <name evidence="3" type="ORF">EBN88_03515</name>
</gene>
<protein>
    <submittedName>
        <fullName evidence="3">M23 family metallopeptidase</fullName>
    </submittedName>
</protein>
<evidence type="ECO:0000313" key="4">
    <source>
        <dbReference type="Proteomes" id="UP000278673"/>
    </source>
</evidence>
<dbReference type="RefSeq" id="WP_122182295.1">
    <property type="nucleotide sequence ID" value="NZ_RFFJ01000009.1"/>
</dbReference>
<evidence type="ECO:0000313" key="3">
    <source>
        <dbReference type="EMBL" id="RMI45217.1"/>
    </source>
</evidence>
<sequence length="201" mass="21478">MRRRSHRLWAALGAVAAVVVAAPLAVAAPQGGLAEGGSAEAAASDVDALARPAFRMPFRCDQVWTGSNWNGHSPAHSIDWNHYDANGNPDDLGRVVLASAGGRVVSSHYSTTTGYGNTIVIDHGDGWRTRYAHLRSRGVAVGAQVTRGQRIGTVGATSAKYNLSPHLHYEQIHNGSVVVSVVQGVRWSDFLKRTQRSTNNC</sequence>
<evidence type="ECO:0000256" key="1">
    <source>
        <dbReference type="SAM" id="SignalP"/>
    </source>
</evidence>
<proteinExistence type="predicted"/>
<dbReference type="GO" id="GO:0004222">
    <property type="term" value="F:metalloendopeptidase activity"/>
    <property type="evidence" value="ECO:0007669"/>
    <property type="project" value="TreeGrafter"/>
</dbReference>
<dbReference type="SUPFAM" id="SSF51261">
    <property type="entry name" value="Duplicated hybrid motif"/>
    <property type="match status" value="1"/>
</dbReference>
<dbReference type="Pfam" id="PF01551">
    <property type="entry name" value="Peptidase_M23"/>
    <property type="match status" value="1"/>
</dbReference>
<name>A0A3M2M699_9ACTN</name>
<dbReference type="Gene3D" id="2.70.70.10">
    <property type="entry name" value="Glucose Permease (Domain IIA)"/>
    <property type="match status" value="1"/>
</dbReference>
<comment type="caution">
    <text evidence="3">The sequence shown here is derived from an EMBL/GenBank/DDBJ whole genome shotgun (WGS) entry which is preliminary data.</text>
</comment>
<organism evidence="3 4">
    <name type="scientific">Streptomyces triticirhizae</name>
    <dbReference type="NCBI Taxonomy" id="2483353"/>
    <lineage>
        <taxon>Bacteria</taxon>
        <taxon>Bacillati</taxon>
        <taxon>Actinomycetota</taxon>
        <taxon>Actinomycetes</taxon>
        <taxon>Kitasatosporales</taxon>
        <taxon>Streptomycetaceae</taxon>
        <taxon>Streptomyces</taxon>
    </lineage>
</organism>
<feature type="domain" description="M23ase beta-sheet core" evidence="2">
    <location>
        <begin position="93"/>
        <end position="177"/>
    </location>
</feature>
<dbReference type="InterPro" id="IPR050570">
    <property type="entry name" value="Cell_wall_metabolism_enzyme"/>
</dbReference>
<dbReference type="PANTHER" id="PTHR21666">
    <property type="entry name" value="PEPTIDASE-RELATED"/>
    <property type="match status" value="1"/>
</dbReference>
<reference evidence="3 4" key="1">
    <citation type="submission" date="2018-10" db="EMBL/GenBank/DDBJ databases">
        <title>Isolation, diversity and antifungal activity of actinobacteria from wheat.</title>
        <authorList>
            <person name="Han C."/>
        </authorList>
    </citation>
    <scope>NUCLEOTIDE SEQUENCE [LARGE SCALE GENOMIC DNA]</scope>
    <source>
        <strain evidence="3 4">NEAU-YY642</strain>
    </source>
</reference>
<keyword evidence="4" id="KW-1185">Reference proteome</keyword>
<dbReference type="InterPro" id="IPR011055">
    <property type="entry name" value="Dup_hybrid_motif"/>
</dbReference>
<dbReference type="AlphaFoldDB" id="A0A3M2M699"/>
<dbReference type="InterPro" id="IPR016047">
    <property type="entry name" value="M23ase_b-sheet_dom"/>
</dbReference>
<dbReference type="EMBL" id="RFFJ01000009">
    <property type="protein sequence ID" value="RMI45217.1"/>
    <property type="molecule type" value="Genomic_DNA"/>
</dbReference>
<dbReference type="Proteomes" id="UP000278673">
    <property type="component" value="Unassembled WGS sequence"/>
</dbReference>
<dbReference type="CDD" id="cd12797">
    <property type="entry name" value="M23_peptidase"/>
    <property type="match status" value="1"/>
</dbReference>
<feature type="signal peptide" evidence="1">
    <location>
        <begin position="1"/>
        <end position="27"/>
    </location>
</feature>
<keyword evidence="1" id="KW-0732">Signal</keyword>
<dbReference type="PANTHER" id="PTHR21666:SF270">
    <property type="entry name" value="MUREIN HYDROLASE ACTIVATOR ENVC"/>
    <property type="match status" value="1"/>
</dbReference>
<accession>A0A3M2M699</accession>
<evidence type="ECO:0000259" key="2">
    <source>
        <dbReference type="Pfam" id="PF01551"/>
    </source>
</evidence>